<dbReference type="OrthoDB" id="5422841at2759"/>
<dbReference type="Proteomes" id="UP000770015">
    <property type="component" value="Unassembled WGS sequence"/>
</dbReference>
<comment type="caution">
    <text evidence="3">The sequence shown here is derived from an EMBL/GenBank/DDBJ whole genome shotgun (WGS) entry which is preliminary data.</text>
</comment>
<keyword evidence="4" id="KW-1185">Reference proteome</keyword>
<evidence type="ECO:0000256" key="2">
    <source>
        <dbReference type="SAM" id="MobiDB-lite"/>
    </source>
</evidence>
<feature type="compositionally biased region" description="Basic and acidic residues" evidence="2">
    <location>
        <begin position="425"/>
        <end position="435"/>
    </location>
</feature>
<dbReference type="GO" id="GO:0000981">
    <property type="term" value="F:DNA-binding transcription factor activity, RNA polymerase II-specific"/>
    <property type="evidence" value="ECO:0007669"/>
    <property type="project" value="InterPro"/>
</dbReference>
<accession>A0A9P8VE23</accession>
<gene>
    <name evidence="3" type="ORF">F5X68DRAFT_75848</name>
</gene>
<reference evidence="3" key="1">
    <citation type="journal article" date="2021" name="Nat. Commun.">
        <title>Genetic determinants of endophytism in the Arabidopsis root mycobiome.</title>
        <authorList>
            <person name="Mesny F."/>
            <person name="Miyauchi S."/>
            <person name="Thiergart T."/>
            <person name="Pickel B."/>
            <person name="Atanasova L."/>
            <person name="Karlsson M."/>
            <person name="Huettel B."/>
            <person name="Barry K.W."/>
            <person name="Haridas S."/>
            <person name="Chen C."/>
            <person name="Bauer D."/>
            <person name="Andreopoulos W."/>
            <person name="Pangilinan J."/>
            <person name="LaButti K."/>
            <person name="Riley R."/>
            <person name="Lipzen A."/>
            <person name="Clum A."/>
            <person name="Drula E."/>
            <person name="Henrissat B."/>
            <person name="Kohler A."/>
            <person name="Grigoriev I.V."/>
            <person name="Martin F.M."/>
            <person name="Hacquard S."/>
        </authorList>
    </citation>
    <scope>NUCLEOTIDE SEQUENCE</scope>
    <source>
        <strain evidence="3">MPI-SDFR-AT-0117</strain>
    </source>
</reference>
<protein>
    <submittedName>
        <fullName evidence="3">Uncharacterized protein</fullName>
    </submittedName>
</protein>
<feature type="region of interest" description="Disordered" evidence="2">
    <location>
        <begin position="403"/>
        <end position="542"/>
    </location>
</feature>
<keyword evidence="1" id="KW-0539">Nucleus</keyword>
<evidence type="ECO:0000313" key="4">
    <source>
        <dbReference type="Proteomes" id="UP000770015"/>
    </source>
</evidence>
<sequence>MSHVSDALEPHKRKRDTDDTGGQSIHNDRIPQPPPPPQIGTSSHVNYLTKSSSGKLDLLQGDADTFADVLGLINNYEGVLSRQESLAANLGAKLTGPRLLRAMESAFEGPIIVSPTPPYGHSTLSWLDVVTFAKASPEKFVLSTNSDGERTCQFNLNGVQAQILEDDWRLIVNGALNHFSVVPSAPLPEDETAELATLDIVEKRLQVLIKKADEVAKRARQLNYHLSGRKAAINSRRPNHQAVGAGFQSHNSQHRHGGQSSSYDLHADLLLQFQSHSSHSLTPRGSLGGAFEGGHGHLAIGHSDNRLPPINLQPNRSPLSSISSMHQREQENSADHRPAVTSRIEKLGRGEAIQPPCDRCRRLKMPCIKYLTACQGCTKKHAKCAWKSITEAEIAWLERETGLAGDSEPPPVAYSHAQSTSSRYDPAHDEMRHSGPESVGSRGEGSRPGSRGNQHASAPLSPGETGQGGGHSRQPSSYMDVDREPPVRSPSSRPWEREMHYRNDHPPQHRDLGLLSQIASTAAAAAEARDSRTNHSSVTPSH</sequence>
<evidence type="ECO:0000313" key="3">
    <source>
        <dbReference type="EMBL" id="KAH6688921.1"/>
    </source>
</evidence>
<feature type="compositionally biased region" description="Basic and acidic residues" evidence="2">
    <location>
        <begin position="326"/>
        <end position="338"/>
    </location>
</feature>
<evidence type="ECO:0000256" key="1">
    <source>
        <dbReference type="ARBA" id="ARBA00023242"/>
    </source>
</evidence>
<feature type="region of interest" description="Disordered" evidence="2">
    <location>
        <begin position="278"/>
        <end position="338"/>
    </location>
</feature>
<proteinExistence type="predicted"/>
<dbReference type="AlphaFoldDB" id="A0A9P8VE23"/>
<dbReference type="EMBL" id="JAGSXJ010000008">
    <property type="protein sequence ID" value="KAH6688921.1"/>
    <property type="molecule type" value="Genomic_DNA"/>
</dbReference>
<organism evidence="3 4">
    <name type="scientific">Plectosphaerella plurivora</name>
    <dbReference type="NCBI Taxonomy" id="936078"/>
    <lineage>
        <taxon>Eukaryota</taxon>
        <taxon>Fungi</taxon>
        <taxon>Dikarya</taxon>
        <taxon>Ascomycota</taxon>
        <taxon>Pezizomycotina</taxon>
        <taxon>Sordariomycetes</taxon>
        <taxon>Hypocreomycetidae</taxon>
        <taxon>Glomerellales</taxon>
        <taxon>Plectosphaerellaceae</taxon>
        <taxon>Plectosphaerella</taxon>
    </lineage>
</organism>
<feature type="compositionally biased region" description="Basic and acidic residues" evidence="2">
    <location>
        <begin position="1"/>
        <end position="18"/>
    </location>
</feature>
<feature type="compositionally biased region" description="Basic and acidic residues" evidence="2">
    <location>
        <begin position="494"/>
        <end position="512"/>
    </location>
</feature>
<feature type="region of interest" description="Disordered" evidence="2">
    <location>
        <begin position="1"/>
        <end position="42"/>
    </location>
</feature>
<dbReference type="CDD" id="cd00067">
    <property type="entry name" value="GAL4"/>
    <property type="match status" value="1"/>
</dbReference>
<name>A0A9P8VE23_9PEZI</name>
<feature type="compositionally biased region" description="Polar residues" evidence="2">
    <location>
        <begin position="312"/>
        <end position="325"/>
    </location>
</feature>
<dbReference type="InterPro" id="IPR001138">
    <property type="entry name" value="Zn2Cys6_DnaBD"/>
</dbReference>
<feature type="compositionally biased region" description="Low complexity" evidence="2">
    <location>
        <begin position="436"/>
        <end position="452"/>
    </location>
</feature>
<dbReference type="GO" id="GO:0008270">
    <property type="term" value="F:zinc ion binding"/>
    <property type="evidence" value="ECO:0007669"/>
    <property type="project" value="InterPro"/>
</dbReference>